<dbReference type="EnsemblMetazoa" id="XM_030994947">
    <property type="protein sequence ID" value="XP_030850807"/>
    <property type="gene ID" value="LOC587032"/>
</dbReference>
<keyword evidence="4 16" id="KW-0812">Transmembrane</keyword>
<dbReference type="InterPro" id="IPR000719">
    <property type="entry name" value="Prot_kinase_dom"/>
</dbReference>
<dbReference type="FunFam" id="1.10.510.10:FF:000341">
    <property type="entry name" value="Tyrosine-protein kinase receptor"/>
    <property type="match status" value="1"/>
</dbReference>
<dbReference type="InterPro" id="IPR008266">
    <property type="entry name" value="Tyr_kinase_AS"/>
</dbReference>
<evidence type="ECO:0000256" key="9">
    <source>
        <dbReference type="ARBA" id="ARBA00022989"/>
    </source>
</evidence>
<keyword evidence="5" id="KW-0677">Repeat</keyword>
<dbReference type="GO" id="GO:0007169">
    <property type="term" value="P:cell surface receptor protein tyrosine kinase signaling pathway"/>
    <property type="evidence" value="ECO:0000318"/>
    <property type="project" value="GO_Central"/>
</dbReference>
<evidence type="ECO:0000256" key="4">
    <source>
        <dbReference type="ARBA" id="ARBA00022692"/>
    </source>
</evidence>
<feature type="domain" description="Fibronectin type-III" evidence="20">
    <location>
        <begin position="521"/>
        <end position="622"/>
    </location>
</feature>
<keyword evidence="3" id="KW-0808">Transferase</keyword>
<dbReference type="InterPro" id="IPR003961">
    <property type="entry name" value="FN3_dom"/>
</dbReference>
<feature type="compositionally biased region" description="Basic residues" evidence="17">
    <location>
        <begin position="1267"/>
        <end position="1277"/>
    </location>
</feature>
<dbReference type="KEGG" id="spu:587032"/>
<dbReference type="InterPro" id="IPR013783">
    <property type="entry name" value="Ig-like_fold"/>
</dbReference>
<dbReference type="Gene3D" id="1.10.510.10">
    <property type="entry name" value="Transferase(Phosphotransferase) domain 1"/>
    <property type="match status" value="1"/>
</dbReference>
<comment type="similarity">
    <text evidence="16">Belongs to the protein kinase superfamily. Tyr protein kinase family. Insulin receptor subfamily.</text>
</comment>
<sequence length="1436" mass="156818">MMSPMSVPSVPLNPRAFAIDSTDIMTGTTMYSAEFRWSEPAEINGVFEGYNVSWGTDVEQLTVFNVSVDVDVFSFANLTANTTYFFQVEGFTSVGSGPATDPVSITTGVSPPPPTIVVSKGNAGVTLTDPDTKEEIPLLGGIAISVVAFVASEDKVFFVETSGDLEIYRSKLDGSDREELLELGNQQPYQAGFVIDWVSQILYWSDNSAIYSFDTTLPVSMAIMEEVYEAPEGNTVEGISVNPHGNSLVWAENTQSTSILMTSDLNEWVPTPLFGATNSQRKRRATENCTCSDTLTPGSAVYIDSSNADAPTLFFVDATSDDLWISDLAGCQCERLFEAASQAQSGLPPDSLSVDSSRVYWSNTAQGVVASIDKQTGADFQGQTDQTDVNFVLTYGTSLQPYPAPECLAPSDYTDPTQLSAARSDSLTVTFDPVSECEGVSTATAIYAVSYAMVESESSDLNCTTSNLTCSSEETTSNQAMLDGLEPYTFYVTQVSVRNLYSMGTPVLGPVAIHRTSPGVPTAALMVAVAVLTPTEVNVTWSRPLEVNGPLEELRFRVKISTETTEFRTGYVDSPVGGDGQYSLIISDGLAAATEYTFIVESYQASISSDSFSMSQPETETTFQEPAMVEETSKTSTTLSVSWLAPDDDSVMFHWIQYREDSSSEWQDALTSNTTSGVRYNVTIGEGEIDPLLPYTDYQVRSRVLYRSGQEYDYTGNEDLLLSSRTEADSPDAPGVPTVTETGTDPVTYVVRWTEPNRANGPGRLQYTLETRAMSTGEWNQVYDGLNTNWIIVDLLVGDSYSFRVKARNNDYEGPYSPTSDAAVLPNPSTDSTVYIIIGAVVGVLVIVAIIIIVLVCRHRKSDGGKWPQFQEDVELAQLRNYPNMAIRQENSNYAVTHDGKEVLLPIFQRERLKLITFLGSGAFGEVFEGSALDILGDGTGEARVAVKTLRKGATDEDKQEFLKEATVMGKFKHPNIVLLMGVCLDNDPQYIIQELMEGGDLLCYIRAARMPAPTNSKITLMDQIEIILDTVKGCEHLEELHFVHRDLAARNCLVSTKSYEAHERVVKIGDFGLARDIYKNDYYRKEGEGLLPVRWMAPEGLMDGYFSVQSDVWAFGILMWEVMSRGQQPYPARSNVEVLRFVEAGGRLSQPDQCPDEIYMMMRRCWERSTEDRPSFKMLKEMIQDYRRKSVGPNGADNFAFEGDGKVDYSRLKDIPPEMEDYLLPIDSKGDIIKDKPNIELPPDIDYDLAEKDLASASFKEEQKKEKRKGSKKGSLRGRLPGGASAADPTPRLEAALHDLENNRERGRDIDDQRYLKYPVGSVSKATGAGVANATDGAVGGATGPAVDDGSAEGAVGYSAGATMNGDAPNRTDLSNYAQAGKRHPNPFRANSMEELDGYDNLSFASSGAKASGGAKPSGGISVTGDITATDYANV</sequence>
<dbReference type="OMA" id="MSSLTWF"/>
<dbReference type="FunFam" id="3.30.200.20:FF:001252">
    <property type="entry name" value="Nerve growth factor receptor TRKA, putative"/>
    <property type="match status" value="1"/>
</dbReference>
<evidence type="ECO:0000256" key="14">
    <source>
        <dbReference type="ARBA" id="ARBA00051243"/>
    </source>
</evidence>
<evidence type="ECO:0000256" key="1">
    <source>
        <dbReference type="ARBA" id="ARBA00004167"/>
    </source>
</evidence>
<dbReference type="Gene3D" id="2.60.40.10">
    <property type="entry name" value="Immunoglobulins"/>
    <property type="match status" value="5"/>
</dbReference>
<organism evidence="21 22">
    <name type="scientific">Strongylocentrotus purpuratus</name>
    <name type="common">Purple sea urchin</name>
    <dbReference type="NCBI Taxonomy" id="7668"/>
    <lineage>
        <taxon>Eukaryota</taxon>
        <taxon>Metazoa</taxon>
        <taxon>Echinodermata</taxon>
        <taxon>Eleutherozoa</taxon>
        <taxon>Echinozoa</taxon>
        <taxon>Echinoidea</taxon>
        <taxon>Euechinoidea</taxon>
        <taxon>Echinacea</taxon>
        <taxon>Camarodonta</taxon>
        <taxon>Echinidea</taxon>
        <taxon>Strongylocentrotidae</taxon>
        <taxon>Strongylocentrotus</taxon>
    </lineage>
</organism>
<dbReference type="InterPro" id="IPR011009">
    <property type="entry name" value="Kinase-like_dom_sf"/>
</dbReference>
<dbReference type="InterPro" id="IPR017441">
    <property type="entry name" value="Protein_kinase_ATP_BS"/>
</dbReference>
<dbReference type="InterPro" id="IPR036116">
    <property type="entry name" value="FN3_sf"/>
</dbReference>
<dbReference type="PANTHER" id="PTHR24416">
    <property type="entry name" value="TYROSINE-PROTEIN KINASE RECEPTOR"/>
    <property type="match status" value="1"/>
</dbReference>
<dbReference type="Gene3D" id="3.30.200.20">
    <property type="entry name" value="Phosphorylase Kinase, domain 1"/>
    <property type="match status" value="1"/>
</dbReference>
<dbReference type="GO" id="GO:0004714">
    <property type="term" value="F:transmembrane receptor protein tyrosine kinase activity"/>
    <property type="evidence" value="ECO:0000318"/>
    <property type="project" value="GO_Central"/>
</dbReference>
<feature type="region of interest" description="Disordered" evidence="17">
    <location>
        <begin position="1259"/>
        <end position="1293"/>
    </location>
</feature>
<feature type="domain" description="Fibronectin type-III" evidence="20">
    <location>
        <begin position="409"/>
        <end position="519"/>
    </location>
</feature>
<dbReference type="PROSITE" id="PS50011">
    <property type="entry name" value="PROTEIN_KINASE_DOM"/>
    <property type="match status" value="1"/>
</dbReference>
<dbReference type="CDD" id="cd00063">
    <property type="entry name" value="FN3"/>
    <property type="match status" value="5"/>
</dbReference>
<evidence type="ECO:0000256" key="10">
    <source>
        <dbReference type="ARBA" id="ARBA00023136"/>
    </source>
</evidence>
<keyword evidence="12 16" id="KW-0675">Receptor</keyword>
<reference evidence="22" key="1">
    <citation type="submission" date="2015-02" db="EMBL/GenBank/DDBJ databases">
        <title>Genome sequencing for Strongylocentrotus purpuratus.</title>
        <authorList>
            <person name="Murali S."/>
            <person name="Liu Y."/>
            <person name="Vee V."/>
            <person name="English A."/>
            <person name="Wang M."/>
            <person name="Skinner E."/>
            <person name="Han Y."/>
            <person name="Muzny D.M."/>
            <person name="Worley K.C."/>
            <person name="Gibbs R.A."/>
        </authorList>
    </citation>
    <scope>NUCLEOTIDE SEQUENCE</scope>
</reference>
<keyword evidence="10 18" id="KW-0472">Membrane</keyword>
<dbReference type="GO" id="GO:0005886">
    <property type="term" value="C:plasma membrane"/>
    <property type="evidence" value="ECO:0000318"/>
    <property type="project" value="GO_Central"/>
</dbReference>
<dbReference type="SMART" id="SM00219">
    <property type="entry name" value="TyrKc"/>
    <property type="match status" value="1"/>
</dbReference>
<keyword evidence="22" id="KW-1185">Reference proteome</keyword>
<evidence type="ECO:0000256" key="17">
    <source>
        <dbReference type="SAM" id="MobiDB-lite"/>
    </source>
</evidence>
<dbReference type="Gene3D" id="2.120.10.30">
    <property type="entry name" value="TolB, C-terminal domain"/>
    <property type="match status" value="1"/>
</dbReference>
<dbReference type="InterPro" id="IPR020635">
    <property type="entry name" value="Tyr_kinase_cat_dom"/>
</dbReference>
<dbReference type="FunFam" id="2.60.40.10:FF:001018">
    <property type="entry name" value="Tyrosine-protein kinase receptor"/>
    <property type="match status" value="1"/>
</dbReference>
<dbReference type="Proteomes" id="UP000007110">
    <property type="component" value="Unassembled WGS sequence"/>
</dbReference>
<dbReference type="InParanoid" id="A0A7M7T3B4"/>
<keyword evidence="11" id="KW-0829">Tyrosine-protein kinase</keyword>
<evidence type="ECO:0000256" key="13">
    <source>
        <dbReference type="ARBA" id="ARBA00023180"/>
    </source>
</evidence>
<evidence type="ECO:0000256" key="6">
    <source>
        <dbReference type="ARBA" id="ARBA00022741"/>
    </source>
</evidence>
<dbReference type="PROSITE" id="PS00239">
    <property type="entry name" value="RECEPTOR_TYR_KIN_II"/>
    <property type="match status" value="1"/>
</dbReference>
<dbReference type="SMART" id="SM00060">
    <property type="entry name" value="FN3"/>
    <property type="match status" value="5"/>
</dbReference>
<dbReference type="CTD" id="6098"/>
<keyword evidence="2 16" id="KW-0597">Phosphoprotein</keyword>
<evidence type="ECO:0000259" key="19">
    <source>
        <dbReference type="PROSITE" id="PS50011"/>
    </source>
</evidence>
<dbReference type="SUPFAM" id="SSF56112">
    <property type="entry name" value="Protein kinase-like (PK-like)"/>
    <property type="match status" value="1"/>
</dbReference>
<evidence type="ECO:0000256" key="8">
    <source>
        <dbReference type="ARBA" id="ARBA00022840"/>
    </source>
</evidence>
<dbReference type="GO" id="GO:0045664">
    <property type="term" value="P:regulation of neuron differentiation"/>
    <property type="evidence" value="ECO:0000318"/>
    <property type="project" value="GO_Central"/>
</dbReference>
<accession>A0A7M7T3B4</accession>
<dbReference type="SUPFAM" id="SSF49265">
    <property type="entry name" value="Fibronectin type III"/>
    <property type="match status" value="3"/>
</dbReference>
<dbReference type="RefSeq" id="XP_030850807.1">
    <property type="nucleotide sequence ID" value="XM_030994947.1"/>
</dbReference>
<dbReference type="PROSITE" id="PS00109">
    <property type="entry name" value="PROTEIN_KINASE_TYR"/>
    <property type="match status" value="1"/>
</dbReference>
<feature type="transmembrane region" description="Helical" evidence="18">
    <location>
        <begin position="834"/>
        <end position="857"/>
    </location>
</feature>
<dbReference type="GO" id="GO:0042127">
    <property type="term" value="P:regulation of cell population proliferation"/>
    <property type="evidence" value="ECO:0000318"/>
    <property type="project" value="GO_Central"/>
</dbReference>
<dbReference type="PROSITE" id="PS50853">
    <property type="entry name" value="FN3"/>
    <property type="match status" value="5"/>
</dbReference>
<feature type="domain" description="Fibronectin type-III" evidence="20">
    <location>
        <begin position="10"/>
        <end position="113"/>
    </location>
</feature>
<dbReference type="SUPFAM" id="SSF63825">
    <property type="entry name" value="YWTD domain"/>
    <property type="match status" value="1"/>
</dbReference>
<evidence type="ECO:0000256" key="18">
    <source>
        <dbReference type="SAM" id="Phobius"/>
    </source>
</evidence>
<evidence type="ECO:0000256" key="12">
    <source>
        <dbReference type="ARBA" id="ARBA00023170"/>
    </source>
</evidence>
<keyword evidence="13" id="KW-0325">Glycoprotein</keyword>
<comment type="catalytic activity">
    <reaction evidence="14 16">
        <text>L-tyrosyl-[protein] + ATP = O-phospho-L-tyrosyl-[protein] + ADP + H(+)</text>
        <dbReference type="Rhea" id="RHEA:10596"/>
        <dbReference type="Rhea" id="RHEA-COMP:10136"/>
        <dbReference type="Rhea" id="RHEA-COMP:20101"/>
        <dbReference type="ChEBI" id="CHEBI:15378"/>
        <dbReference type="ChEBI" id="CHEBI:30616"/>
        <dbReference type="ChEBI" id="CHEBI:46858"/>
        <dbReference type="ChEBI" id="CHEBI:61978"/>
        <dbReference type="ChEBI" id="CHEBI:456216"/>
        <dbReference type="EC" id="2.7.10.1"/>
    </reaction>
</comment>
<dbReference type="EC" id="2.7.10.1" evidence="16"/>
<reference evidence="21" key="2">
    <citation type="submission" date="2021-01" db="UniProtKB">
        <authorList>
            <consortium name="EnsemblMetazoa"/>
        </authorList>
    </citation>
    <scope>IDENTIFICATION</scope>
</reference>
<evidence type="ECO:0000313" key="22">
    <source>
        <dbReference type="Proteomes" id="UP000007110"/>
    </source>
</evidence>
<evidence type="ECO:0000256" key="7">
    <source>
        <dbReference type="ARBA" id="ARBA00022777"/>
    </source>
</evidence>
<keyword evidence="6 15" id="KW-0547">Nucleotide-binding</keyword>
<dbReference type="GeneID" id="587032"/>
<dbReference type="Pfam" id="PF00041">
    <property type="entry name" value="fn3"/>
    <property type="match status" value="2"/>
</dbReference>
<protein>
    <recommendedName>
        <fullName evidence="16">Tyrosine-protein kinase receptor</fullName>
        <ecNumber evidence="16">2.7.10.1</ecNumber>
    </recommendedName>
</protein>
<feature type="domain" description="Fibronectin type-III" evidence="20">
    <location>
        <begin position="625"/>
        <end position="729"/>
    </location>
</feature>
<dbReference type="InterPro" id="IPR011042">
    <property type="entry name" value="6-blade_b-propeller_TolB-like"/>
</dbReference>
<name>A0A7M7T3B4_STRPU</name>
<dbReference type="OrthoDB" id="65481at2759"/>
<evidence type="ECO:0000313" key="21">
    <source>
        <dbReference type="EnsemblMetazoa" id="XP_030850807"/>
    </source>
</evidence>
<dbReference type="PROSITE" id="PS00107">
    <property type="entry name" value="PROTEIN_KINASE_ATP"/>
    <property type="match status" value="1"/>
</dbReference>
<dbReference type="GO" id="GO:0043235">
    <property type="term" value="C:receptor complex"/>
    <property type="evidence" value="ECO:0000318"/>
    <property type="project" value="GO_Central"/>
</dbReference>
<feature type="domain" description="Protein kinase" evidence="19">
    <location>
        <begin position="913"/>
        <end position="1188"/>
    </location>
</feature>
<comment type="subcellular location">
    <subcellularLocation>
        <location evidence="1">Membrane</location>
        <topology evidence="1">Single-pass membrane protein</topology>
    </subcellularLocation>
</comment>
<dbReference type="PRINTS" id="PR00109">
    <property type="entry name" value="TYRKINASE"/>
</dbReference>
<dbReference type="Pfam" id="PF07714">
    <property type="entry name" value="PK_Tyr_Ser-Thr"/>
    <property type="match status" value="1"/>
</dbReference>
<keyword evidence="7" id="KW-0418">Kinase</keyword>
<evidence type="ECO:0000256" key="16">
    <source>
        <dbReference type="RuleBase" id="RU000312"/>
    </source>
</evidence>
<dbReference type="InterPro" id="IPR001245">
    <property type="entry name" value="Ser-Thr/Tyr_kinase_cat_dom"/>
</dbReference>
<evidence type="ECO:0000256" key="15">
    <source>
        <dbReference type="PROSITE-ProRule" id="PRU10141"/>
    </source>
</evidence>
<evidence type="ECO:0000256" key="2">
    <source>
        <dbReference type="ARBA" id="ARBA00022553"/>
    </source>
</evidence>
<dbReference type="InterPro" id="IPR050122">
    <property type="entry name" value="RTK"/>
</dbReference>
<dbReference type="GO" id="GO:0005524">
    <property type="term" value="F:ATP binding"/>
    <property type="evidence" value="ECO:0007669"/>
    <property type="project" value="UniProtKB-UniRule"/>
</dbReference>
<evidence type="ECO:0000256" key="3">
    <source>
        <dbReference type="ARBA" id="ARBA00022679"/>
    </source>
</evidence>
<keyword evidence="9 18" id="KW-1133">Transmembrane helix</keyword>
<dbReference type="CDD" id="cd05044">
    <property type="entry name" value="PTKc_c-ros"/>
    <property type="match status" value="1"/>
</dbReference>
<feature type="domain" description="Fibronectin type-III" evidence="20">
    <location>
        <begin position="733"/>
        <end position="827"/>
    </location>
</feature>
<keyword evidence="8 15" id="KW-0067">ATP-binding</keyword>
<feature type="binding site" evidence="15">
    <location>
        <position position="948"/>
    </location>
    <ligand>
        <name>ATP</name>
        <dbReference type="ChEBI" id="CHEBI:30616"/>
    </ligand>
</feature>
<dbReference type="InterPro" id="IPR002011">
    <property type="entry name" value="Tyr_kinase_rcpt_2_CS"/>
</dbReference>
<evidence type="ECO:0000256" key="11">
    <source>
        <dbReference type="ARBA" id="ARBA00023137"/>
    </source>
</evidence>
<evidence type="ECO:0000259" key="20">
    <source>
        <dbReference type="PROSITE" id="PS50853"/>
    </source>
</evidence>
<evidence type="ECO:0000256" key="5">
    <source>
        <dbReference type="ARBA" id="ARBA00022737"/>
    </source>
</evidence>
<proteinExistence type="inferred from homology"/>
<dbReference type="PANTHER" id="PTHR24416:SF604">
    <property type="entry name" value="RECEPTOR PROTEIN-TYROSINE KINASE"/>
    <property type="match status" value="1"/>
</dbReference>